<sequence length="401" mass="43759">MWESVVEFSEHADARLVFGTNGNLDLANVAKFLEIAQDNISILEVGNEMYTTNGSTPEKCTDMQASLGASLSARFPDLNLAGPDSGPTAIHADYLDKLLLANGNRSDVLYAATVHHYPLDGHVTTDDPTYFPPSAFVNVESVERWRLELNANGFNSTQLWIGEGGGQSSGGQPGSTDSFASGQWYLDSLGAYARGGVDVFCRQDLVGANYGLLEDGCPYGGLSDVNPVCDPAVQPEPLPDYWNALLWKRIMGPKPLEVGVEFASDNNDDNASYFLRAYAHFSSDNSTIGVLLINTDVDRPANVSIELRSGGNERLSQDYERLRRKTNSEGSYPSRATHDRVDWHLTSENKSSSVSFLNGVKLALRKDDNGWKLPSLDGVPANLNDPIIIAPQSYSFFAFSR</sequence>
<keyword evidence="2" id="KW-1185">Reference proteome</keyword>
<organism evidence="1 2">
    <name type="scientific">Chrysophaeum taylorii</name>
    <dbReference type="NCBI Taxonomy" id="2483200"/>
    <lineage>
        <taxon>Eukaryota</taxon>
        <taxon>Sar</taxon>
        <taxon>Stramenopiles</taxon>
        <taxon>Ochrophyta</taxon>
        <taxon>Pelagophyceae</taxon>
        <taxon>Pelagomonadales</taxon>
        <taxon>Pelagomonadaceae</taxon>
        <taxon>Chrysophaeum</taxon>
    </lineage>
</organism>
<evidence type="ECO:0000313" key="2">
    <source>
        <dbReference type="Proteomes" id="UP001230188"/>
    </source>
</evidence>
<dbReference type="InterPro" id="IPR017853">
    <property type="entry name" value="GH"/>
</dbReference>
<name>A0AAD7ULM5_9STRA</name>
<protein>
    <recommendedName>
        <fullName evidence="3">Beta-glucuronidase C-terminal domain-containing protein</fullName>
    </recommendedName>
</protein>
<accession>A0AAD7ULM5</accession>
<dbReference type="PANTHER" id="PTHR14363:SF17">
    <property type="entry name" value="HEPARANASE-LIKE PROTEIN 3"/>
    <property type="match status" value="1"/>
</dbReference>
<reference evidence="1" key="1">
    <citation type="submission" date="2023-01" db="EMBL/GenBank/DDBJ databases">
        <title>Metagenome sequencing of chrysophaentin producing Chrysophaeum taylorii.</title>
        <authorList>
            <person name="Davison J."/>
            <person name="Bewley C."/>
        </authorList>
    </citation>
    <scope>NUCLEOTIDE SEQUENCE</scope>
    <source>
        <strain evidence="1">NIES-1699</strain>
    </source>
</reference>
<dbReference type="Gene3D" id="3.20.20.80">
    <property type="entry name" value="Glycosidases"/>
    <property type="match status" value="1"/>
</dbReference>
<dbReference type="AlphaFoldDB" id="A0AAD7ULM5"/>
<evidence type="ECO:0000313" key="1">
    <source>
        <dbReference type="EMBL" id="KAJ8608917.1"/>
    </source>
</evidence>
<proteinExistence type="predicted"/>
<dbReference type="SUPFAM" id="SSF51445">
    <property type="entry name" value="(Trans)glycosidases"/>
    <property type="match status" value="1"/>
</dbReference>
<comment type="caution">
    <text evidence="1">The sequence shown here is derived from an EMBL/GenBank/DDBJ whole genome shotgun (WGS) entry which is preliminary data.</text>
</comment>
<gene>
    <name evidence="1" type="ORF">CTAYLR_005278</name>
</gene>
<dbReference type="EMBL" id="JAQMWT010000157">
    <property type="protein sequence ID" value="KAJ8608917.1"/>
    <property type="molecule type" value="Genomic_DNA"/>
</dbReference>
<evidence type="ECO:0008006" key="3">
    <source>
        <dbReference type="Google" id="ProtNLM"/>
    </source>
</evidence>
<dbReference type="Proteomes" id="UP001230188">
    <property type="component" value="Unassembled WGS sequence"/>
</dbReference>
<dbReference type="PANTHER" id="PTHR14363">
    <property type="entry name" value="HEPARANASE-RELATED"/>
    <property type="match status" value="1"/>
</dbReference>
<dbReference type="GO" id="GO:0004566">
    <property type="term" value="F:beta-glucuronidase activity"/>
    <property type="evidence" value="ECO:0007669"/>
    <property type="project" value="TreeGrafter"/>
</dbReference>